<protein>
    <submittedName>
        <fullName evidence="1">Hypothetical_protein</fullName>
    </submittedName>
</protein>
<dbReference type="EMBL" id="CAXDID020000047">
    <property type="protein sequence ID" value="CAL6003668.1"/>
    <property type="molecule type" value="Genomic_DNA"/>
</dbReference>
<comment type="caution">
    <text evidence="1">The sequence shown here is derived from an EMBL/GenBank/DDBJ whole genome shotgun (WGS) entry which is preliminary data.</text>
</comment>
<gene>
    <name evidence="1" type="ORF">HINF_LOCUS18517</name>
</gene>
<proteinExistence type="predicted"/>
<evidence type="ECO:0000313" key="2">
    <source>
        <dbReference type="Proteomes" id="UP001642409"/>
    </source>
</evidence>
<accession>A0ABP1HWD1</accession>
<reference evidence="1 2" key="1">
    <citation type="submission" date="2024-07" db="EMBL/GenBank/DDBJ databases">
        <authorList>
            <person name="Akdeniz Z."/>
        </authorList>
    </citation>
    <scope>NUCLEOTIDE SEQUENCE [LARGE SCALE GENOMIC DNA]</scope>
</reference>
<keyword evidence="2" id="KW-1185">Reference proteome</keyword>
<name>A0ABP1HWD1_9EUKA</name>
<organism evidence="1 2">
    <name type="scientific">Hexamita inflata</name>
    <dbReference type="NCBI Taxonomy" id="28002"/>
    <lineage>
        <taxon>Eukaryota</taxon>
        <taxon>Metamonada</taxon>
        <taxon>Diplomonadida</taxon>
        <taxon>Hexamitidae</taxon>
        <taxon>Hexamitinae</taxon>
        <taxon>Hexamita</taxon>
    </lineage>
</organism>
<sequence length="765" mass="90162">MILCCNTNATGFIQTIFAQVSPQLIIQNNNGEFINISEQNTYMGILPKNDIINKIDCNKFRQIFIAKGIQFEQKRVLKIKQSNKKEYIKIDDPSRQIFIQPLTQQNLSQLASVVNIYISKFEQYLSESSESLDQKDENNMTVHLIAKLIIDSEYLLGGCSKIKETLSLILFMLQIKHDINSVYTQQLEQIILLVDTLVDPFGESLTLSGIQQLNVLIDQYSTETFQNSIIKPEKVYLTVMQSQFVPNNKVIKEVDLNTQQKDLVYLEKLEKLNIEASKVADYILRENNMYDMVCIAIPIDQQLLQMVDKAENNYIITINLRSNIKAEPRIDLTILDKKIIGQQEIKFLKFEPGNHLKEELEKRILEKECLIYSTTKFLEQNKLKEQEDFSKYNYLVYSLDMLRFLGYQYDNPIIRAINLQYFEYKKSIQLQYIKNFKLTKFNYIYSSITQISKYFCQIETKDSEEIQFMFLNKKFILYPIKTGKYQSVSKEIIGHFSVDKTMMCLTIDETQSKFQFNNYIFSKQLNLYYNDTCQQYDICEHDQKTICLGLQLCNNQILNTYFRLSQVELLDLSQITMYSQSIVYQSDTFKLQLLDDCIEFFEYDWNFIINKQKIKIHLYLQDNFEIKIVNQENQQTVSVFKALFIKMQQTKDKTIALTTENNLAFNDLEIIVEDKQIIFCLKLITSEWFYKQVNSGAYKIRTSTLLEQKCQTNNFENILEDLKLQLTKINEETLKKLNEALKLTTEYQLIQIIQNEIEKLKLTMK</sequence>
<dbReference type="Proteomes" id="UP001642409">
    <property type="component" value="Unassembled WGS sequence"/>
</dbReference>
<evidence type="ECO:0000313" key="1">
    <source>
        <dbReference type="EMBL" id="CAL6003668.1"/>
    </source>
</evidence>